<proteinExistence type="predicted"/>
<comment type="caution">
    <text evidence="3">The sequence shown here is derived from an EMBL/GenBank/DDBJ whole genome shotgun (WGS) entry which is preliminary data.</text>
</comment>
<dbReference type="EMBL" id="PEBX01000008">
    <property type="protein sequence ID" value="PTQ57357.1"/>
    <property type="molecule type" value="Genomic_DNA"/>
</dbReference>
<feature type="domain" description="GFO/IDH/MocA-like oxidoreductase" evidence="2">
    <location>
        <begin position="131"/>
        <end position="253"/>
    </location>
</feature>
<protein>
    <submittedName>
        <fullName evidence="3">NADH-dependent dehydrogenase</fullName>
    </submittedName>
</protein>
<dbReference type="Proteomes" id="UP000244338">
    <property type="component" value="Unassembled WGS sequence"/>
</dbReference>
<dbReference type="SUPFAM" id="SSF51735">
    <property type="entry name" value="NAD(P)-binding Rossmann-fold domains"/>
    <property type="match status" value="1"/>
</dbReference>
<dbReference type="AlphaFoldDB" id="A0A2R6Y3V7"/>
<dbReference type="InterPro" id="IPR036291">
    <property type="entry name" value="NAD(P)-bd_dom_sf"/>
</dbReference>
<dbReference type="SUPFAM" id="SSF55347">
    <property type="entry name" value="Glyceraldehyde-3-phosphate dehydrogenase-like, C-terminal domain"/>
    <property type="match status" value="1"/>
</dbReference>
<dbReference type="Pfam" id="PF01408">
    <property type="entry name" value="GFO_IDH_MocA"/>
    <property type="match status" value="1"/>
</dbReference>
<dbReference type="InterPro" id="IPR051450">
    <property type="entry name" value="Gfo/Idh/MocA_Oxidoreductases"/>
</dbReference>
<name>A0A2R6Y3V7_9BACL</name>
<dbReference type="PANTHER" id="PTHR43377:SF1">
    <property type="entry name" value="BILIVERDIN REDUCTASE A"/>
    <property type="match status" value="1"/>
</dbReference>
<evidence type="ECO:0000259" key="1">
    <source>
        <dbReference type="Pfam" id="PF01408"/>
    </source>
</evidence>
<dbReference type="InterPro" id="IPR000683">
    <property type="entry name" value="Gfo/Idh/MocA-like_OxRdtase_N"/>
</dbReference>
<dbReference type="GO" id="GO:0000166">
    <property type="term" value="F:nucleotide binding"/>
    <property type="evidence" value="ECO:0007669"/>
    <property type="project" value="InterPro"/>
</dbReference>
<dbReference type="Pfam" id="PF22725">
    <property type="entry name" value="GFO_IDH_MocA_C3"/>
    <property type="match status" value="1"/>
</dbReference>
<dbReference type="InterPro" id="IPR055170">
    <property type="entry name" value="GFO_IDH_MocA-like_dom"/>
</dbReference>
<feature type="domain" description="Gfo/Idh/MocA-like oxidoreductase N-terminal" evidence="1">
    <location>
        <begin position="6"/>
        <end position="122"/>
    </location>
</feature>
<dbReference type="Gene3D" id="3.40.50.720">
    <property type="entry name" value="NAD(P)-binding Rossmann-like Domain"/>
    <property type="match status" value="1"/>
</dbReference>
<gene>
    <name evidence="3" type="ORF">BSOLF_1673</name>
</gene>
<sequence>MERVRVGFATFAHVHAPAYARALKEDLFTVADLVGIYDDDSARGRKAAETFGGAFYTDYAALLADVDVVIVTAENARHTPFVLSAAERKKHILVEKPIATTVADAEAMIAAAKRHGVVLFTAFPVRYSPAIRRLKAFIEAGEIGRVLAIKSTNRGQNPGGWFNDPRLSGGGAVMDHTVHLVDVMRWILKAEVKDVYAEIGYTVIEGQKVDDRGILTVEWTNGVFASIDCSWSRNAKYPTWGDVTLEVIGTDGVVWVDAFHQKLNVFTNADGYRYHDFGDDINVALLDDFLRHVRTGEGDVYISGEDGLAALRVALWAYEAERKGRKVAVGER</sequence>
<evidence type="ECO:0000259" key="2">
    <source>
        <dbReference type="Pfam" id="PF22725"/>
    </source>
</evidence>
<dbReference type="Gene3D" id="3.30.360.10">
    <property type="entry name" value="Dihydrodipicolinate Reductase, domain 2"/>
    <property type="match status" value="1"/>
</dbReference>
<organism evidence="3 4">
    <name type="scientific">Candidatus Carbonibacillus altaicus</name>
    <dbReference type="NCBI Taxonomy" id="2163959"/>
    <lineage>
        <taxon>Bacteria</taxon>
        <taxon>Bacillati</taxon>
        <taxon>Bacillota</taxon>
        <taxon>Bacilli</taxon>
        <taxon>Bacillales</taxon>
        <taxon>Candidatus Carbonibacillus</taxon>
    </lineage>
</organism>
<evidence type="ECO:0000313" key="3">
    <source>
        <dbReference type="EMBL" id="PTQ57357.1"/>
    </source>
</evidence>
<evidence type="ECO:0000313" key="4">
    <source>
        <dbReference type="Proteomes" id="UP000244338"/>
    </source>
</evidence>
<accession>A0A2R6Y3V7</accession>
<reference evidence="4" key="1">
    <citation type="journal article" date="2018" name="Sci. Rep.">
        <title>Lignite coal burning seam in the remote Altai Mountains harbors a hydrogen-driven thermophilic microbial community.</title>
        <authorList>
            <person name="Kadnikov V.V."/>
            <person name="Mardanov A.V."/>
            <person name="Ivasenko D.A."/>
            <person name="Antsiferov D.V."/>
            <person name="Beletsky A.V."/>
            <person name="Karnachuk O.V."/>
            <person name="Ravin N.V."/>
        </authorList>
    </citation>
    <scope>NUCLEOTIDE SEQUENCE [LARGE SCALE GENOMIC DNA]</scope>
</reference>
<dbReference type="PANTHER" id="PTHR43377">
    <property type="entry name" value="BILIVERDIN REDUCTASE A"/>
    <property type="match status" value="1"/>
</dbReference>